<dbReference type="EMBL" id="JANAWD010000049">
    <property type="protein sequence ID" value="KAJ3489251.1"/>
    <property type="molecule type" value="Genomic_DNA"/>
</dbReference>
<sequence>MWLFCSISLSLFLLVEVVLSATPWSVSPFNPSAVPLAVRSPYLSAWLNQASAGTALNGDWAKFWTGTIVGWAGYVRVDGHPVTQITATQSIFTLTAGGVDITVTFLSPIEPTDLVKQSLPFSYVSVVAAPNDGNSHTVQVYTDISAEWITGNNSLIANWTTDTSNNAIIHQTQLAQQQPYTEISDHIQFDIFVDGSAFHATLSASGTTTSWQTGEDVALRTQFVNNGVLQYTQDTSFRGVSDKWPVFSLAHDLGLVNSASDPVVFAVGHVRDPAVEYLGANGQTQHRSLYFWTKYNSVSDALVDFLKDYPNALQRAKAFDDRLTTDASKISLDYIDVASQVARQAFAATEITVSRNADNSLNTSDVYMFVKEISSSGNVNTVDNIFAALPLYLYANPALGKAALAPLLEYQASGQYPNLWAVHDLGRPYPQALGHNDGQDTQMPIEESGNMLIMTLSYTLRTNDTSLVTRYFSLLDQWAKYLVTNTIAPANQLSTDTFQGTLANQTNLAAKGILGIRAMAEIARIAGDTARASSYNAIGFWHIISMETNCLGQISSQILYSQQNQIGISQSQILLGFHLIAGWEIWGAAMVTANSVRDQLITSVHKYMAGGLSSKPYGDWYDTTNGSAQSFAARPVVGSHFAFLALPNAILSNSTSTTGDGGGSGSIGSSQTSQPMSTAPTSKNEASTIARVSQQLVISLLFTVYVPE</sequence>
<dbReference type="AlphaFoldDB" id="A0AAD5V942"/>
<dbReference type="Proteomes" id="UP001212997">
    <property type="component" value="Unassembled WGS sequence"/>
</dbReference>
<dbReference type="PANTHER" id="PTHR31987">
    <property type="entry name" value="GLUTAMINASE A-RELATED"/>
    <property type="match status" value="1"/>
</dbReference>
<evidence type="ECO:0000259" key="3">
    <source>
        <dbReference type="Pfam" id="PF16335"/>
    </source>
</evidence>
<keyword evidence="2" id="KW-0732">Signal</keyword>
<keyword evidence="6" id="KW-1185">Reference proteome</keyword>
<name>A0AAD5V942_9APHY</name>
<dbReference type="Pfam" id="PF16335">
    <property type="entry name" value="GtaA_6_Hairpin"/>
    <property type="match status" value="2"/>
</dbReference>
<feature type="domain" description="Glutaminase A central" evidence="3">
    <location>
        <begin position="582"/>
        <end position="644"/>
    </location>
</feature>
<feature type="region of interest" description="Disordered" evidence="1">
    <location>
        <begin position="655"/>
        <end position="685"/>
    </location>
</feature>
<evidence type="ECO:0000259" key="4">
    <source>
        <dbReference type="Pfam" id="PF17168"/>
    </source>
</evidence>
<dbReference type="Pfam" id="PF17168">
    <property type="entry name" value="DUF5127"/>
    <property type="match status" value="1"/>
</dbReference>
<dbReference type="InterPro" id="IPR008928">
    <property type="entry name" value="6-hairpin_glycosidase_sf"/>
</dbReference>
<evidence type="ECO:0000313" key="5">
    <source>
        <dbReference type="EMBL" id="KAJ3489251.1"/>
    </source>
</evidence>
<dbReference type="InterPro" id="IPR032514">
    <property type="entry name" value="GtaA_central"/>
</dbReference>
<feature type="signal peptide" evidence="2">
    <location>
        <begin position="1"/>
        <end position="20"/>
    </location>
</feature>
<dbReference type="SUPFAM" id="SSF48208">
    <property type="entry name" value="Six-hairpin glycosidases"/>
    <property type="match status" value="1"/>
</dbReference>
<evidence type="ECO:0008006" key="7">
    <source>
        <dbReference type="Google" id="ProtNLM"/>
    </source>
</evidence>
<evidence type="ECO:0000256" key="2">
    <source>
        <dbReference type="SAM" id="SignalP"/>
    </source>
</evidence>
<dbReference type="GO" id="GO:0005975">
    <property type="term" value="P:carbohydrate metabolic process"/>
    <property type="evidence" value="ECO:0007669"/>
    <property type="project" value="InterPro"/>
</dbReference>
<organism evidence="5 6">
    <name type="scientific">Meripilus lineatus</name>
    <dbReference type="NCBI Taxonomy" id="2056292"/>
    <lineage>
        <taxon>Eukaryota</taxon>
        <taxon>Fungi</taxon>
        <taxon>Dikarya</taxon>
        <taxon>Basidiomycota</taxon>
        <taxon>Agaricomycotina</taxon>
        <taxon>Agaricomycetes</taxon>
        <taxon>Polyporales</taxon>
        <taxon>Meripilaceae</taxon>
        <taxon>Meripilus</taxon>
    </lineage>
</organism>
<reference evidence="5" key="1">
    <citation type="submission" date="2022-07" db="EMBL/GenBank/DDBJ databases">
        <title>Genome Sequence of Physisporinus lineatus.</title>
        <authorList>
            <person name="Buettner E."/>
        </authorList>
    </citation>
    <scope>NUCLEOTIDE SEQUENCE</scope>
    <source>
        <strain evidence="5">VT162</strain>
    </source>
</reference>
<evidence type="ECO:0000313" key="6">
    <source>
        <dbReference type="Proteomes" id="UP001212997"/>
    </source>
</evidence>
<feature type="domain" description="Glutaminase A N-terminal" evidence="4">
    <location>
        <begin position="88"/>
        <end position="326"/>
    </location>
</feature>
<feature type="compositionally biased region" description="Polar residues" evidence="1">
    <location>
        <begin position="674"/>
        <end position="685"/>
    </location>
</feature>
<feature type="domain" description="Glutaminase A central" evidence="3">
    <location>
        <begin position="333"/>
        <end position="549"/>
    </location>
</feature>
<evidence type="ECO:0000256" key="1">
    <source>
        <dbReference type="SAM" id="MobiDB-lite"/>
    </source>
</evidence>
<protein>
    <recommendedName>
        <fullName evidence="7">DUF1793-domain-containing protein</fullName>
    </recommendedName>
</protein>
<gene>
    <name evidence="5" type="ORF">NLI96_g2242</name>
</gene>
<dbReference type="InterPro" id="IPR052743">
    <property type="entry name" value="Glutaminase_GtaA"/>
</dbReference>
<proteinExistence type="predicted"/>
<feature type="chain" id="PRO_5041988251" description="DUF1793-domain-containing protein" evidence="2">
    <location>
        <begin position="21"/>
        <end position="708"/>
    </location>
</feature>
<accession>A0AAD5V942</accession>
<dbReference type="PANTHER" id="PTHR31987:SF1">
    <property type="entry name" value="GLUTAMINASE A"/>
    <property type="match status" value="1"/>
</dbReference>
<comment type="caution">
    <text evidence="5">The sequence shown here is derived from an EMBL/GenBank/DDBJ whole genome shotgun (WGS) entry which is preliminary data.</text>
</comment>
<dbReference type="InterPro" id="IPR033433">
    <property type="entry name" value="GtaA_N"/>
</dbReference>